<feature type="signal peptide" evidence="1">
    <location>
        <begin position="1"/>
        <end position="19"/>
    </location>
</feature>
<name>A0ABD0SX76_LOXSC</name>
<reference evidence="2 3" key="1">
    <citation type="submission" date="2024-06" db="EMBL/GenBank/DDBJ databases">
        <title>A chromosome-level genome assembly of beet webworm, Loxostege sticticalis.</title>
        <authorList>
            <person name="Zhang Y."/>
        </authorList>
    </citation>
    <scope>NUCLEOTIDE SEQUENCE [LARGE SCALE GENOMIC DNA]</scope>
    <source>
        <strain evidence="2">AQ028</strain>
        <tissue evidence="2">Male pupae</tissue>
    </source>
</reference>
<comment type="caution">
    <text evidence="2">The sequence shown here is derived from an EMBL/GenBank/DDBJ whole genome shotgun (WGS) entry which is preliminary data.</text>
</comment>
<protein>
    <submittedName>
        <fullName evidence="2">Uncharacterized protein</fullName>
    </submittedName>
</protein>
<gene>
    <name evidence="2" type="ORF">ABMA28_003718</name>
</gene>
<dbReference type="AlphaFoldDB" id="A0ABD0SX76"/>
<dbReference type="EMBL" id="JBEDNZ010000015">
    <property type="protein sequence ID" value="KAL0828805.1"/>
    <property type="molecule type" value="Genomic_DNA"/>
</dbReference>
<evidence type="ECO:0000256" key="1">
    <source>
        <dbReference type="SAM" id="SignalP"/>
    </source>
</evidence>
<sequence length="75" mass="7868">MKFILSALALVLLVSVASAGFLHGGWSAPVYRRVIYSSPVYHGGWSGGYGHGYGGGYGHGYSSYGGSGWGHGGWW</sequence>
<proteinExistence type="predicted"/>
<keyword evidence="1" id="KW-0732">Signal</keyword>
<feature type="chain" id="PRO_5044864785" evidence="1">
    <location>
        <begin position="20"/>
        <end position="75"/>
    </location>
</feature>
<organism evidence="2 3">
    <name type="scientific">Loxostege sticticalis</name>
    <name type="common">Beet webworm moth</name>
    <dbReference type="NCBI Taxonomy" id="481309"/>
    <lineage>
        <taxon>Eukaryota</taxon>
        <taxon>Metazoa</taxon>
        <taxon>Ecdysozoa</taxon>
        <taxon>Arthropoda</taxon>
        <taxon>Hexapoda</taxon>
        <taxon>Insecta</taxon>
        <taxon>Pterygota</taxon>
        <taxon>Neoptera</taxon>
        <taxon>Endopterygota</taxon>
        <taxon>Lepidoptera</taxon>
        <taxon>Glossata</taxon>
        <taxon>Ditrysia</taxon>
        <taxon>Pyraloidea</taxon>
        <taxon>Crambidae</taxon>
        <taxon>Pyraustinae</taxon>
        <taxon>Loxostege</taxon>
    </lineage>
</organism>
<dbReference type="Proteomes" id="UP001549921">
    <property type="component" value="Unassembled WGS sequence"/>
</dbReference>
<accession>A0ABD0SX76</accession>
<evidence type="ECO:0000313" key="2">
    <source>
        <dbReference type="EMBL" id="KAL0828805.1"/>
    </source>
</evidence>
<evidence type="ECO:0000313" key="3">
    <source>
        <dbReference type="Proteomes" id="UP001549921"/>
    </source>
</evidence>